<feature type="domain" description="Beta-lactamase-related" evidence="4">
    <location>
        <begin position="72"/>
        <end position="321"/>
    </location>
</feature>
<dbReference type="AlphaFoldDB" id="A0A5N6XDL1"/>
<accession>A0A5N6XDL1</accession>
<proteinExistence type="inferred from homology"/>
<organism evidence="5 6">
    <name type="scientific">Aspergillus sergii</name>
    <dbReference type="NCBI Taxonomy" id="1034303"/>
    <lineage>
        <taxon>Eukaryota</taxon>
        <taxon>Fungi</taxon>
        <taxon>Dikarya</taxon>
        <taxon>Ascomycota</taxon>
        <taxon>Pezizomycotina</taxon>
        <taxon>Eurotiomycetes</taxon>
        <taxon>Eurotiomycetidae</taxon>
        <taxon>Eurotiales</taxon>
        <taxon>Aspergillaceae</taxon>
        <taxon>Aspergillus</taxon>
        <taxon>Aspergillus subgen. Circumdati</taxon>
    </lineage>
</organism>
<evidence type="ECO:0000256" key="3">
    <source>
        <dbReference type="SAM" id="MobiDB-lite"/>
    </source>
</evidence>
<dbReference type="SUPFAM" id="SSF56601">
    <property type="entry name" value="beta-lactamase/transpeptidase-like"/>
    <property type="match status" value="1"/>
</dbReference>
<comment type="similarity">
    <text evidence="1">Belongs to the class-A beta-lactamase family.</text>
</comment>
<dbReference type="Gene3D" id="3.40.710.10">
    <property type="entry name" value="DD-peptidase/beta-lactamase superfamily"/>
    <property type="match status" value="2"/>
</dbReference>
<dbReference type="EMBL" id="ML741775">
    <property type="protein sequence ID" value="KAE8330209.1"/>
    <property type="molecule type" value="Genomic_DNA"/>
</dbReference>
<dbReference type="InterPro" id="IPR012338">
    <property type="entry name" value="Beta-lactam/transpept-like"/>
</dbReference>
<dbReference type="PANTHER" id="PTHR43283:SF17">
    <property type="entry name" value="(LOVD), PUTATIVE (AFU_ORTHOLOGUE AFUA_5G00920)-RELATED"/>
    <property type="match status" value="1"/>
</dbReference>
<protein>
    <submittedName>
        <fullName evidence="5">Beta-lactamase/transpeptidase-like protein</fullName>
    </submittedName>
</protein>
<dbReference type="InterPro" id="IPR050789">
    <property type="entry name" value="Diverse_Enzym_Activities"/>
</dbReference>
<keyword evidence="6" id="KW-1185">Reference proteome</keyword>
<feature type="region of interest" description="Disordered" evidence="3">
    <location>
        <begin position="1"/>
        <end position="22"/>
    </location>
</feature>
<dbReference type="PANTHER" id="PTHR43283">
    <property type="entry name" value="BETA-LACTAMASE-RELATED"/>
    <property type="match status" value="1"/>
</dbReference>
<reference evidence="6" key="1">
    <citation type="submission" date="2019-04" db="EMBL/GenBank/DDBJ databases">
        <title>Friends and foes A comparative genomics studyof 23 Aspergillus species from section Flavi.</title>
        <authorList>
            <consortium name="DOE Joint Genome Institute"/>
            <person name="Kjaerbolling I."/>
            <person name="Vesth T."/>
            <person name="Frisvad J.C."/>
            <person name="Nybo J.L."/>
            <person name="Theobald S."/>
            <person name="Kildgaard S."/>
            <person name="Isbrandt T."/>
            <person name="Kuo A."/>
            <person name="Sato A."/>
            <person name="Lyhne E.K."/>
            <person name="Kogle M.E."/>
            <person name="Wiebenga A."/>
            <person name="Kun R.S."/>
            <person name="Lubbers R.J."/>
            <person name="Makela M.R."/>
            <person name="Barry K."/>
            <person name="Chovatia M."/>
            <person name="Clum A."/>
            <person name="Daum C."/>
            <person name="Haridas S."/>
            <person name="He G."/>
            <person name="LaButti K."/>
            <person name="Lipzen A."/>
            <person name="Mondo S."/>
            <person name="Riley R."/>
            <person name="Salamov A."/>
            <person name="Simmons B.A."/>
            <person name="Magnuson J.K."/>
            <person name="Henrissat B."/>
            <person name="Mortensen U.H."/>
            <person name="Larsen T.O."/>
            <person name="Devries R.P."/>
            <person name="Grigoriev I.V."/>
            <person name="Machida M."/>
            <person name="Baker S.E."/>
            <person name="Andersen M.R."/>
        </authorList>
    </citation>
    <scope>NUCLEOTIDE SEQUENCE [LARGE SCALE GENOMIC DNA]</scope>
    <source>
        <strain evidence="6">CBS 130017</strain>
    </source>
</reference>
<keyword evidence="2" id="KW-0378">Hydrolase</keyword>
<name>A0A5N6XDL1_9EURO</name>
<evidence type="ECO:0000256" key="1">
    <source>
        <dbReference type="ARBA" id="ARBA00009009"/>
    </source>
</evidence>
<evidence type="ECO:0000256" key="2">
    <source>
        <dbReference type="ARBA" id="ARBA00022801"/>
    </source>
</evidence>
<gene>
    <name evidence="5" type="ORF">BDV39DRAFT_190824</name>
</gene>
<sequence>MTSFDETVNSLRHQSREDKQPLPRVTLGAINRDGSFHYAKAFGDDTADIADTDAVHWIASLTKFVTTIAVMQHMLTHSSGMAYVFMHPLLTRYQQLQGERPLIQQTVKESYHPFLVFEPGERWLYSPSLDWAGVAVERVTSMKLGEYMKRYIFDVVSAKDITFHLDQREDLRARKAKNWERAGQSLEEEKNPVMPDPIAEEQGGGGLYATVNEMLKIYRGVLTEKLLRPETIKAMFQPQLENASGLDKPDEYPPPVQNAIWNAVPHDVPVNFGLGGLVNSAAVPGQRGVNSLTWSGIPNCYWWIDIENGVAGIYLSQLVPMGDQKSVQLLTEFEKFVYSTSNESKLIGTEASSHL</sequence>
<dbReference type="InterPro" id="IPR001466">
    <property type="entry name" value="Beta-lactam-related"/>
</dbReference>
<evidence type="ECO:0000313" key="6">
    <source>
        <dbReference type="Proteomes" id="UP000325945"/>
    </source>
</evidence>
<dbReference type="Pfam" id="PF00144">
    <property type="entry name" value="Beta-lactamase"/>
    <property type="match status" value="1"/>
</dbReference>
<dbReference type="Proteomes" id="UP000325945">
    <property type="component" value="Unassembled WGS sequence"/>
</dbReference>
<feature type="compositionally biased region" description="Polar residues" evidence="3">
    <location>
        <begin position="1"/>
        <end position="12"/>
    </location>
</feature>
<evidence type="ECO:0000313" key="5">
    <source>
        <dbReference type="EMBL" id="KAE8330209.1"/>
    </source>
</evidence>
<evidence type="ECO:0000259" key="4">
    <source>
        <dbReference type="Pfam" id="PF00144"/>
    </source>
</evidence>
<dbReference type="GO" id="GO:0016787">
    <property type="term" value="F:hydrolase activity"/>
    <property type="evidence" value="ECO:0007669"/>
    <property type="project" value="UniProtKB-KW"/>
</dbReference>